<name>A0AAV5S6T8_9BILA</name>
<dbReference type="SUPFAM" id="SSF50978">
    <property type="entry name" value="WD40 repeat-like"/>
    <property type="match status" value="1"/>
</dbReference>
<dbReference type="Proteomes" id="UP001432027">
    <property type="component" value="Unassembled WGS sequence"/>
</dbReference>
<sequence length="365" mass="40537">SRAIQMAVAAIMNGRGPPSGRTSEGSKRSEIYRFQSNKPLYSAAWSTKHDHRFRLAVGSIVERDQGNRVTIVQLDDSSGELVEKGNFNHEFPANNIAFIPDANNVFPDLLATSADFLRIWRISPENVVTEELLLSNGKATQYCAPLTNFDWNDAEPNLMGTSSIDTTCTIWHVETGQALNTVRCISGTVKTQLIAHDKPVHDIAFSKLSNGKDHFATVGADGSARMFDLRHLEHSTIIYEDPMKTPLMRLAWNKQEPHLLATFAQDACEVIILDIRMPCNPLSKLKNHSGPINGLAWAPHSGHHICTAGDDKQALIWDVQCMPRPVDDPILAYTAGGEVNQVHWGAVHKNWISICFNKTLEILRV</sequence>
<evidence type="ECO:0000256" key="3">
    <source>
        <dbReference type="PROSITE-ProRule" id="PRU00221"/>
    </source>
</evidence>
<evidence type="ECO:0000256" key="1">
    <source>
        <dbReference type="ARBA" id="ARBA00022574"/>
    </source>
</evidence>
<dbReference type="SMART" id="SM00320">
    <property type="entry name" value="WD40"/>
    <property type="match status" value="4"/>
</dbReference>
<evidence type="ECO:0000313" key="5">
    <source>
        <dbReference type="Proteomes" id="UP001432027"/>
    </source>
</evidence>
<dbReference type="InterPro" id="IPR015943">
    <property type="entry name" value="WD40/YVTN_repeat-like_dom_sf"/>
</dbReference>
<dbReference type="InterPro" id="IPR001680">
    <property type="entry name" value="WD40_rpt"/>
</dbReference>
<dbReference type="PROSITE" id="PS00678">
    <property type="entry name" value="WD_REPEATS_1"/>
    <property type="match status" value="1"/>
</dbReference>
<proteinExistence type="predicted"/>
<comment type="caution">
    <text evidence="4">The sequence shown here is derived from an EMBL/GenBank/DDBJ whole genome shotgun (WGS) entry which is preliminary data.</text>
</comment>
<gene>
    <name evidence="4" type="ORF">PENTCL1PPCAC_89</name>
</gene>
<dbReference type="Pfam" id="PF00400">
    <property type="entry name" value="WD40"/>
    <property type="match status" value="2"/>
</dbReference>
<dbReference type="InterPro" id="IPR036322">
    <property type="entry name" value="WD40_repeat_dom_sf"/>
</dbReference>
<feature type="non-terminal residue" evidence="4">
    <location>
        <position position="1"/>
    </location>
</feature>
<keyword evidence="5" id="KW-1185">Reference proteome</keyword>
<protein>
    <recommendedName>
        <fullName evidence="6">WD40 domain-containing protein</fullName>
    </recommendedName>
</protein>
<evidence type="ECO:0008006" key="6">
    <source>
        <dbReference type="Google" id="ProtNLM"/>
    </source>
</evidence>
<keyword evidence="1 3" id="KW-0853">WD repeat</keyword>
<keyword evidence="2" id="KW-0677">Repeat</keyword>
<dbReference type="Gene3D" id="2.130.10.10">
    <property type="entry name" value="YVTN repeat-like/Quinoprotein amine dehydrogenase"/>
    <property type="match status" value="1"/>
</dbReference>
<organism evidence="4 5">
    <name type="scientific">Pristionchus entomophagus</name>
    <dbReference type="NCBI Taxonomy" id="358040"/>
    <lineage>
        <taxon>Eukaryota</taxon>
        <taxon>Metazoa</taxon>
        <taxon>Ecdysozoa</taxon>
        <taxon>Nematoda</taxon>
        <taxon>Chromadorea</taxon>
        <taxon>Rhabditida</taxon>
        <taxon>Rhabditina</taxon>
        <taxon>Diplogasteromorpha</taxon>
        <taxon>Diplogasteroidea</taxon>
        <taxon>Neodiplogasteridae</taxon>
        <taxon>Pristionchus</taxon>
    </lineage>
</organism>
<dbReference type="EMBL" id="BTSX01000001">
    <property type="protein sequence ID" value="GMS77914.1"/>
    <property type="molecule type" value="Genomic_DNA"/>
</dbReference>
<dbReference type="AlphaFoldDB" id="A0AAV5S6T8"/>
<dbReference type="InterPro" id="IPR019775">
    <property type="entry name" value="WD40_repeat_CS"/>
</dbReference>
<dbReference type="PROSITE" id="PS50082">
    <property type="entry name" value="WD_REPEATS_2"/>
    <property type="match status" value="1"/>
</dbReference>
<accession>A0AAV5S6T8</accession>
<dbReference type="InterPro" id="IPR045159">
    <property type="entry name" value="DCAF7-like"/>
</dbReference>
<evidence type="ECO:0000256" key="2">
    <source>
        <dbReference type="ARBA" id="ARBA00022737"/>
    </source>
</evidence>
<reference evidence="4" key="1">
    <citation type="submission" date="2023-10" db="EMBL/GenBank/DDBJ databases">
        <title>Genome assembly of Pristionchus species.</title>
        <authorList>
            <person name="Yoshida K."/>
            <person name="Sommer R.J."/>
        </authorList>
    </citation>
    <scope>NUCLEOTIDE SEQUENCE</scope>
    <source>
        <strain evidence="4">RS0144</strain>
    </source>
</reference>
<dbReference type="PANTHER" id="PTHR19919">
    <property type="entry name" value="WD REPEAT CONTAINING PROTEIN"/>
    <property type="match status" value="1"/>
</dbReference>
<feature type="repeat" description="WD" evidence="3">
    <location>
        <begin position="285"/>
        <end position="320"/>
    </location>
</feature>
<dbReference type="PROSITE" id="PS50294">
    <property type="entry name" value="WD_REPEATS_REGION"/>
    <property type="match status" value="1"/>
</dbReference>
<evidence type="ECO:0000313" key="4">
    <source>
        <dbReference type="EMBL" id="GMS77914.1"/>
    </source>
</evidence>